<dbReference type="RefSeq" id="WP_307405752.1">
    <property type="nucleotide sequence ID" value="NZ_JAUSUR010000001.1"/>
</dbReference>
<dbReference type="EC" id="4.2.1.2" evidence="4"/>
<evidence type="ECO:0000256" key="1">
    <source>
        <dbReference type="ARBA" id="ARBA00008876"/>
    </source>
</evidence>
<dbReference type="EMBL" id="JAUSUR010000001">
    <property type="protein sequence ID" value="MDQ0360103.1"/>
    <property type="molecule type" value="Genomic_DNA"/>
</dbReference>
<keyword evidence="5" id="KW-1185">Reference proteome</keyword>
<dbReference type="NCBIfam" id="NF005310">
    <property type="entry name" value="PRK06842.1"/>
    <property type="match status" value="1"/>
</dbReference>
<evidence type="ECO:0000313" key="4">
    <source>
        <dbReference type="EMBL" id="MDQ0360103.1"/>
    </source>
</evidence>
<dbReference type="SUPFAM" id="SSF117457">
    <property type="entry name" value="FumA C-terminal domain-like"/>
    <property type="match status" value="1"/>
</dbReference>
<comment type="caution">
    <text evidence="4">The sequence shown here is derived from an EMBL/GenBank/DDBJ whole genome shotgun (WGS) entry which is preliminary data.</text>
</comment>
<feature type="domain" description="Fe-S hydro-lyase tartrate dehydratase beta-type catalytic" evidence="3">
    <location>
        <begin position="6"/>
        <end position="172"/>
    </location>
</feature>
<dbReference type="NCBIfam" id="TIGR00723">
    <property type="entry name" value="ttdB_fumA_fumB"/>
    <property type="match status" value="1"/>
</dbReference>
<evidence type="ECO:0000256" key="2">
    <source>
        <dbReference type="ARBA" id="ARBA00023239"/>
    </source>
</evidence>
<accession>A0ABU0DZP1</accession>
<evidence type="ECO:0000313" key="5">
    <source>
        <dbReference type="Proteomes" id="UP001230220"/>
    </source>
</evidence>
<dbReference type="Proteomes" id="UP001230220">
    <property type="component" value="Unassembled WGS sequence"/>
</dbReference>
<dbReference type="InterPro" id="IPR036660">
    <property type="entry name" value="Fe-S_hydroAse_TtdB_cat_sf"/>
</dbReference>
<organism evidence="4 5">
    <name type="scientific">Breznakia pachnodae</name>
    <dbReference type="NCBI Taxonomy" id="265178"/>
    <lineage>
        <taxon>Bacteria</taxon>
        <taxon>Bacillati</taxon>
        <taxon>Bacillota</taxon>
        <taxon>Erysipelotrichia</taxon>
        <taxon>Erysipelotrichales</taxon>
        <taxon>Erysipelotrichaceae</taxon>
        <taxon>Breznakia</taxon>
    </lineage>
</organism>
<comment type="similarity">
    <text evidence="1">Belongs to the class-I fumarase family.</text>
</comment>
<dbReference type="Gene3D" id="3.20.130.10">
    <property type="entry name" value="Fe-S hydro-lyase, tartrate dehydratase beta-type, catalytic domain"/>
    <property type="match status" value="1"/>
</dbReference>
<reference evidence="4 5" key="1">
    <citation type="submission" date="2023-07" db="EMBL/GenBank/DDBJ databases">
        <title>Genomic Encyclopedia of Type Strains, Phase IV (KMG-IV): sequencing the most valuable type-strain genomes for metagenomic binning, comparative biology and taxonomic classification.</title>
        <authorList>
            <person name="Goeker M."/>
        </authorList>
    </citation>
    <scope>NUCLEOTIDE SEQUENCE [LARGE SCALE GENOMIC DNA]</scope>
    <source>
        <strain evidence="4 5">DSM 16784</strain>
    </source>
</reference>
<dbReference type="GO" id="GO:0004333">
    <property type="term" value="F:fumarate hydratase activity"/>
    <property type="evidence" value="ECO:0007669"/>
    <property type="project" value="UniProtKB-EC"/>
</dbReference>
<name>A0ABU0DZP1_9FIRM</name>
<keyword evidence="2 4" id="KW-0456">Lyase</keyword>
<dbReference type="PANTHER" id="PTHR43351">
    <property type="entry name" value="L(+)-TARTRATE DEHYDRATASE SUBUNIT BETA"/>
    <property type="match status" value="1"/>
</dbReference>
<dbReference type="InterPro" id="IPR004647">
    <property type="entry name" value="Fe-S_hydro-lyase_TtdB-typ_cat"/>
</dbReference>
<gene>
    <name evidence="4" type="ORF">J2S15_000834</name>
</gene>
<proteinExistence type="inferred from homology"/>
<dbReference type="Pfam" id="PF05683">
    <property type="entry name" value="Fumerase_C"/>
    <property type="match status" value="1"/>
</dbReference>
<dbReference type="PANTHER" id="PTHR43351:SF2">
    <property type="entry name" value="L(+)-TARTRATE DEHYDRATASE SUBUNIT BETA-RELATED"/>
    <property type="match status" value="1"/>
</dbReference>
<evidence type="ECO:0000259" key="3">
    <source>
        <dbReference type="Pfam" id="PF05683"/>
    </source>
</evidence>
<protein>
    <submittedName>
        <fullName evidence="4">Fumarate hydratase subunit beta</fullName>
        <ecNumber evidence="4">4.2.1.2</ecNumber>
    </submittedName>
</protein>
<sequence>MRKVTTPLTKEVCDTFTCGEVIYLSGIIYTARDAAHKRLCEMLDRNEPLPMDLKDITIYYVGPTPTPPGKIFGSAGPTTSSRMDAYAPRLYDLGVKATIGKGYRSTQVKDAITNNHAVYFVAIGGAGALLGKCVKKAELIAFEDLGAEAIQRLEVEDLPLTVAIDSKGVMLYE</sequence>